<evidence type="ECO:0000313" key="3">
    <source>
        <dbReference type="Proteomes" id="UP000298210"/>
    </source>
</evidence>
<name>A0A4Y7WLY0_9BACI</name>
<protein>
    <recommendedName>
        <fullName evidence="1">Glutaredoxin domain-containing protein</fullName>
    </recommendedName>
</protein>
<evidence type="ECO:0000313" key="2">
    <source>
        <dbReference type="EMBL" id="TES49510.1"/>
    </source>
</evidence>
<sequence>MSIDVFTKYGCPPCKLLKMWLNKNGIAYNEKPLEIEKNMNEFIERKGSGYPLIVIKEADEEKVFLGNTPKLKKYLREKYTSK</sequence>
<proteinExistence type="predicted"/>
<dbReference type="InterPro" id="IPR002109">
    <property type="entry name" value="Glutaredoxin"/>
</dbReference>
<dbReference type="Gene3D" id="3.40.30.10">
    <property type="entry name" value="Glutaredoxin"/>
    <property type="match status" value="1"/>
</dbReference>
<reference evidence="2 3" key="1">
    <citation type="submission" date="2019-03" db="EMBL/GenBank/DDBJ databases">
        <authorList>
            <person name="Liu G."/>
        </authorList>
    </citation>
    <scope>NUCLEOTIDE SEQUENCE [LARGE SCALE GENOMIC DNA]</scope>
    <source>
        <strain evidence="2 3">DSM 19099</strain>
    </source>
</reference>
<feature type="domain" description="Glutaredoxin" evidence="1">
    <location>
        <begin position="5"/>
        <end position="56"/>
    </location>
</feature>
<dbReference type="AlphaFoldDB" id="A0A4Y7WLY0"/>
<dbReference type="Pfam" id="PF00462">
    <property type="entry name" value="Glutaredoxin"/>
    <property type="match status" value="1"/>
</dbReference>
<dbReference type="SUPFAM" id="SSF52833">
    <property type="entry name" value="Thioredoxin-like"/>
    <property type="match status" value="1"/>
</dbReference>
<dbReference type="PROSITE" id="PS51354">
    <property type="entry name" value="GLUTAREDOXIN_2"/>
    <property type="match status" value="1"/>
</dbReference>
<dbReference type="EMBL" id="SNUX01000002">
    <property type="protein sequence ID" value="TES49510.1"/>
    <property type="molecule type" value="Genomic_DNA"/>
</dbReference>
<dbReference type="Proteomes" id="UP000298210">
    <property type="component" value="Unassembled WGS sequence"/>
</dbReference>
<organism evidence="2 3">
    <name type="scientific">Shouchella lehensis</name>
    <dbReference type="NCBI Taxonomy" id="300825"/>
    <lineage>
        <taxon>Bacteria</taxon>
        <taxon>Bacillati</taxon>
        <taxon>Bacillota</taxon>
        <taxon>Bacilli</taxon>
        <taxon>Bacillales</taxon>
        <taxon>Bacillaceae</taxon>
        <taxon>Shouchella</taxon>
    </lineage>
</organism>
<accession>A0A4Y7WLY0</accession>
<dbReference type="InterPro" id="IPR036249">
    <property type="entry name" value="Thioredoxin-like_sf"/>
</dbReference>
<comment type="caution">
    <text evidence="2">The sequence shown here is derived from an EMBL/GenBank/DDBJ whole genome shotgun (WGS) entry which is preliminary data.</text>
</comment>
<evidence type="ECO:0000259" key="1">
    <source>
        <dbReference type="Pfam" id="PF00462"/>
    </source>
</evidence>
<gene>
    <name evidence="2" type="ORF">E2L03_08560</name>
</gene>
<dbReference type="RefSeq" id="WP_134258943.1">
    <property type="nucleotide sequence ID" value="NZ_LDIM01000006.1"/>
</dbReference>